<evidence type="ECO:0000259" key="6">
    <source>
        <dbReference type="PROSITE" id="PS51387"/>
    </source>
</evidence>
<organism evidence="7 8">
    <name type="scientific">Hirsutella minnesotensis 3608</name>
    <dbReference type="NCBI Taxonomy" id="1043627"/>
    <lineage>
        <taxon>Eukaryota</taxon>
        <taxon>Fungi</taxon>
        <taxon>Dikarya</taxon>
        <taxon>Ascomycota</taxon>
        <taxon>Pezizomycotina</taxon>
        <taxon>Sordariomycetes</taxon>
        <taxon>Hypocreomycetidae</taxon>
        <taxon>Hypocreales</taxon>
        <taxon>Ophiocordycipitaceae</taxon>
        <taxon>Hirsutella</taxon>
    </lineage>
</organism>
<proteinExistence type="inferred from homology"/>
<evidence type="ECO:0000256" key="4">
    <source>
        <dbReference type="ARBA" id="ARBA00023002"/>
    </source>
</evidence>
<dbReference type="Pfam" id="PF08031">
    <property type="entry name" value="BBE"/>
    <property type="match status" value="1"/>
</dbReference>
<dbReference type="GO" id="GO:0004812">
    <property type="term" value="F:aminoacyl-tRNA ligase activity"/>
    <property type="evidence" value="ECO:0007669"/>
    <property type="project" value="InterPro"/>
</dbReference>
<evidence type="ECO:0000313" key="8">
    <source>
        <dbReference type="Proteomes" id="UP000054481"/>
    </source>
</evidence>
<dbReference type="InterPro" id="IPR016164">
    <property type="entry name" value="FAD-linked_Oxase-like_C"/>
</dbReference>
<dbReference type="OrthoDB" id="9983560at2759"/>
<feature type="domain" description="FAD-binding PCMH-type" evidence="6">
    <location>
        <begin position="118"/>
        <end position="297"/>
    </location>
</feature>
<dbReference type="GO" id="GO:0006418">
    <property type="term" value="P:tRNA aminoacylation for protein translation"/>
    <property type="evidence" value="ECO:0007669"/>
    <property type="project" value="InterPro"/>
</dbReference>
<dbReference type="EMBL" id="KQ030520">
    <property type="protein sequence ID" value="KJZ74985.1"/>
    <property type="molecule type" value="Genomic_DNA"/>
</dbReference>
<dbReference type="Proteomes" id="UP000054481">
    <property type="component" value="Unassembled WGS sequence"/>
</dbReference>
<dbReference type="InterPro" id="IPR001412">
    <property type="entry name" value="aa-tRNA-synth_I_CS"/>
</dbReference>
<sequence length="570" mass="61929">MLARSLLSLTLAGATAAAGIYRAPSSCERDCKCLPQDECWPDQEEWAQFNATVGGRLVATTPLASPCHDPNYDEKACAELRKEWVYPMVHINSSSSLQAPIFANQSCDPFLPRSSPCTVGTYIRYAVDARHVEDIRATLKFVRERNIRFVIRNTGHDFSGRSTGYGALALWTHSLRGSEVIDWNDKHYQGKALRIGSGTLGYQAAEAAHDHGLVIVSGGCPSVGLIGGYIQGGGHSALSTVYGMAADNTLSFDVVLTSGVLVTASRTENQDLYWALSGGGGGTYGIVISATIRAHPDAKVGGGSFSISAPKENPEKIYQILDDFHAGVTRIVDAGGFVFYSIGKGFVVGSGITFYNKTKEEAQAAVQPLLDAVSSKDKGLAVQSNFTEFSSYFDHYVHYVGPLPNGVLTVGTTLQGGRLIPRSAFTKLAPTVKSLVEMGVTFNGFGINVTNHGHDNMNAILPQWRESIASTVLQLPFDFEKPIAEMYAQQDRITKEVQPLIEAVTPGSGAYANEADFQQPDWQETFYGVNYKRLLEIKRKYDPESLLYGRTNVGSEDWVVSKNGRMCRAT</sequence>
<dbReference type="PROSITE" id="PS51387">
    <property type="entry name" value="FAD_PCMH"/>
    <property type="match status" value="1"/>
</dbReference>
<feature type="signal peptide" evidence="5">
    <location>
        <begin position="1"/>
        <end position="17"/>
    </location>
</feature>
<name>A0A0F7ZP70_9HYPO</name>
<dbReference type="SUPFAM" id="SSF56176">
    <property type="entry name" value="FAD-binding/transporter-associated domain-like"/>
    <property type="match status" value="1"/>
</dbReference>
<reference evidence="7 8" key="1">
    <citation type="journal article" date="2014" name="Genome Biol. Evol.">
        <title>Comparative genomics and transcriptomics analyses reveal divergent lifestyle features of nematode endoparasitic fungus Hirsutella minnesotensis.</title>
        <authorList>
            <person name="Lai Y."/>
            <person name="Liu K."/>
            <person name="Zhang X."/>
            <person name="Zhang X."/>
            <person name="Li K."/>
            <person name="Wang N."/>
            <person name="Shu C."/>
            <person name="Wu Y."/>
            <person name="Wang C."/>
            <person name="Bushley K.E."/>
            <person name="Xiang M."/>
            <person name="Liu X."/>
        </authorList>
    </citation>
    <scope>NUCLEOTIDE SEQUENCE [LARGE SCALE GENOMIC DNA]</scope>
    <source>
        <strain evidence="7 8">3608</strain>
    </source>
</reference>
<dbReference type="PANTHER" id="PTHR13878">
    <property type="entry name" value="GULONOLACTONE OXIDASE"/>
    <property type="match status" value="1"/>
</dbReference>
<dbReference type="InterPro" id="IPR012951">
    <property type="entry name" value="BBE"/>
</dbReference>
<dbReference type="GO" id="GO:0016491">
    <property type="term" value="F:oxidoreductase activity"/>
    <property type="evidence" value="ECO:0007669"/>
    <property type="project" value="UniProtKB-KW"/>
</dbReference>
<dbReference type="InterPro" id="IPR016169">
    <property type="entry name" value="FAD-bd_PCMH_sub2"/>
</dbReference>
<keyword evidence="8" id="KW-1185">Reference proteome</keyword>
<keyword evidence="5" id="KW-0732">Signal</keyword>
<dbReference type="GO" id="GO:0005524">
    <property type="term" value="F:ATP binding"/>
    <property type="evidence" value="ECO:0007669"/>
    <property type="project" value="InterPro"/>
</dbReference>
<dbReference type="SUPFAM" id="SSF55103">
    <property type="entry name" value="FAD-linked oxidases, C-terminal domain"/>
    <property type="match status" value="1"/>
</dbReference>
<protein>
    <recommendedName>
        <fullName evidence="6">FAD-binding PCMH-type domain-containing protein</fullName>
    </recommendedName>
</protein>
<feature type="chain" id="PRO_5002526141" description="FAD-binding PCMH-type domain-containing protein" evidence="5">
    <location>
        <begin position="18"/>
        <end position="570"/>
    </location>
</feature>
<dbReference type="AlphaFoldDB" id="A0A0F7ZP70"/>
<dbReference type="InterPro" id="IPR006094">
    <property type="entry name" value="Oxid_FAD_bind_N"/>
</dbReference>
<dbReference type="PROSITE" id="PS00178">
    <property type="entry name" value="AA_TRNA_LIGASE_I"/>
    <property type="match status" value="1"/>
</dbReference>
<keyword evidence="2" id="KW-0285">Flavoprotein</keyword>
<comment type="similarity">
    <text evidence="1">Belongs to the oxygen-dependent FAD-linked oxidoreductase family.</text>
</comment>
<evidence type="ECO:0000313" key="7">
    <source>
        <dbReference type="EMBL" id="KJZ74985.1"/>
    </source>
</evidence>
<evidence type="ECO:0000256" key="1">
    <source>
        <dbReference type="ARBA" id="ARBA00005466"/>
    </source>
</evidence>
<keyword evidence="4" id="KW-0560">Oxidoreductase</keyword>
<dbReference type="PANTHER" id="PTHR13878:SF91">
    <property type="entry name" value="FAD BINDING DOMAIN PROTEIN (AFU_ORTHOLOGUE AFUA_6G12070)-RELATED"/>
    <property type="match status" value="1"/>
</dbReference>
<dbReference type="Pfam" id="PF01565">
    <property type="entry name" value="FAD_binding_4"/>
    <property type="match status" value="1"/>
</dbReference>
<keyword evidence="3" id="KW-0274">FAD</keyword>
<accession>A0A0F7ZP70</accession>
<dbReference type="InterPro" id="IPR036318">
    <property type="entry name" value="FAD-bd_PCMH-like_sf"/>
</dbReference>
<evidence type="ECO:0000256" key="2">
    <source>
        <dbReference type="ARBA" id="ARBA00022630"/>
    </source>
</evidence>
<dbReference type="Gene3D" id="3.30.465.10">
    <property type="match status" value="2"/>
</dbReference>
<dbReference type="InterPro" id="IPR050432">
    <property type="entry name" value="FAD-linked_Oxidoreductases_BP"/>
</dbReference>
<evidence type="ECO:0000256" key="3">
    <source>
        <dbReference type="ARBA" id="ARBA00022827"/>
    </source>
</evidence>
<dbReference type="InterPro" id="IPR016166">
    <property type="entry name" value="FAD-bd_PCMH"/>
</dbReference>
<gene>
    <name evidence="7" type="ORF">HIM_05471</name>
</gene>
<dbReference type="GO" id="GO:0071949">
    <property type="term" value="F:FAD binding"/>
    <property type="evidence" value="ECO:0007669"/>
    <property type="project" value="InterPro"/>
</dbReference>
<evidence type="ECO:0000256" key="5">
    <source>
        <dbReference type="SAM" id="SignalP"/>
    </source>
</evidence>